<protein>
    <recommendedName>
        <fullName evidence="4">DUF4352 domain-containing protein</fullName>
    </recommendedName>
</protein>
<keyword evidence="1" id="KW-0812">Transmembrane</keyword>
<evidence type="ECO:0000313" key="3">
    <source>
        <dbReference type="Proteomes" id="UP000178826"/>
    </source>
</evidence>
<keyword evidence="1" id="KW-0472">Membrane</keyword>
<gene>
    <name evidence="2" type="ORF">A2998_02715</name>
</gene>
<proteinExistence type="predicted"/>
<comment type="caution">
    <text evidence="2">The sequence shown here is derived from an EMBL/GenBank/DDBJ whole genome shotgun (WGS) entry which is preliminary data.</text>
</comment>
<dbReference type="Proteomes" id="UP000178826">
    <property type="component" value="Unassembled WGS sequence"/>
</dbReference>
<dbReference type="AlphaFoldDB" id="A0A1G2IAR5"/>
<reference evidence="2 3" key="1">
    <citation type="journal article" date="2016" name="Nat. Commun.">
        <title>Thousands of microbial genomes shed light on interconnected biogeochemical processes in an aquifer system.</title>
        <authorList>
            <person name="Anantharaman K."/>
            <person name="Brown C.T."/>
            <person name="Hug L.A."/>
            <person name="Sharon I."/>
            <person name="Castelle C.J."/>
            <person name="Probst A.J."/>
            <person name="Thomas B.C."/>
            <person name="Singh A."/>
            <person name="Wilkins M.J."/>
            <person name="Karaoz U."/>
            <person name="Brodie E.L."/>
            <person name="Williams K.H."/>
            <person name="Hubbard S.S."/>
            <person name="Banfield J.F."/>
        </authorList>
    </citation>
    <scope>NUCLEOTIDE SEQUENCE [LARGE SCALE GENOMIC DNA]</scope>
</reference>
<name>A0A1G2IAR5_9BACT</name>
<dbReference type="EMBL" id="MHOZ01000056">
    <property type="protein sequence ID" value="OGZ71410.1"/>
    <property type="molecule type" value="Genomic_DNA"/>
</dbReference>
<accession>A0A1G2IAR5</accession>
<keyword evidence="1" id="KW-1133">Transmembrane helix</keyword>
<evidence type="ECO:0000256" key="1">
    <source>
        <dbReference type="SAM" id="Phobius"/>
    </source>
</evidence>
<evidence type="ECO:0000313" key="2">
    <source>
        <dbReference type="EMBL" id="OGZ71410.1"/>
    </source>
</evidence>
<evidence type="ECO:0008006" key="4">
    <source>
        <dbReference type="Google" id="ProtNLM"/>
    </source>
</evidence>
<organism evidence="2 3">
    <name type="scientific">Candidatus Staskawiczbacteria bacterium RIFCSPLOWO2_01_FULL_37_25b</name>
    <dbReference type="NCBI Taxonomy" id="1802213"/>
    <lineage>
        <taxon>Bacteria</taxon>
        <taxon>Candidatus Staskawicziibacteriota</taxon>
    </lineage>
</organism>
<feature type="transmembrane region" description="Helical" evidence="1">
    <location>
        <begin position="26"/>
        <end position="45"/>
    </location>
</feature>
<sequence>MKFKFKKSSGVPAEARRAEAGQVSRMLLVLAIIVLVAVVITYLIIKMAEKPPKPNPNPGPIVVQPVYSQTLGNINFSHKSTVDMGNILRASEAQSTTTWQKDLTTTERFIKVTIGAQNEGKENIPERSWDIGNIVDSEGRIFEPLEGYTISPWLPSNNGCQNLLKPAFEPTLCVKIYEVSKKSTGLKVYVITGKDNAPNNFSSDKVDTALIDLIY</sequence>